<dbReference type="Pfam" id="PF00578">
    <property type="entry name" value="AhpC-TSA"/>
    <property type="match status" value="1"/>
</dbReference>
<dbReference type="InterPro" id="IPR036249">
    <property type="entry name" value="Thioredoxin-like_sf"/>
</dbReference>
<dbReference type="InterPro" id="IPR013766">
    <property type="entry name" value="Thioredoxin_domain"/>
</dbReference>
<dbReference type="Gene3D" id="3.40.30.10">
    <property type="entry name" value="Glutaredoxin"/>
    <property type="match status" value="1"/>
</dbReference>
<dbReference type="PANTHER" id="PTHR42801">
    <property type="entry name" value="THIOREDOXIN-DEPENDENT PEROXIDE REDUCTASE"/>
    <property type="match status" value="1"/>
</dbReference>
<evidence type="ECO:0000256" key="2">
    <source>
        <dbReference type="ARBA" id="ARBA00022559"/>
    </source>
</evidence>
<evidence type="ECO:0000256" key="9">
    <source>
        <dbReference type="ARBA" id="ARBA00049091"/>
    </source>
</evidence>
<dbReference type="GO" id="GO:0140824">
    <property type="term" value="F:thioredoxin-dependent peroxiredoxin activity"/>
    <property type="evidence" value="ECO:0007669"/>
    <property type="project" value="UniProtKB-EC"/>
</dbReference>
<keyword evidence="12" id="KW-1185">Reference proteome</keyword>
<protein>
    <recommendedName>
        <fullName evidence="1">thioredoxin-dependent peroxiredoxin</fullName>
        <ecNumber evidence="1">1.11.1.24</ecNumber>
    </recommendedName>
    <alternativeName>
        <fullName evidence="7">Thioredoxin peroxidase</fullName>
    </alternativeName>
</protein>
<dbReference type="InterPro" id="IPR000866">
    <property type="entry name" value="AhpC/TSA"/>
</dbReference>
<sequence length="291" mass="32202">MLTEGTEAPAFALPGYHDGEIDEFALDDYVGEDVVVVAFYPMDFSPGCTDELCSLRDIDLLTLMDDVTILGISGDSVHSHRAFAEQNALEFPLLTDSIGEVAEEYGVLHEELDGHLRVPKRALFVVDDRGRVAYAWSTDDPMTQPDLDAVRNAIDAVQDDRTAAERYGRGYQHYTYGRSEFENALGAYDRENWLDAVAAFEEAVAYFDSAGGAFDSARRFAESERVHDAATTARDASDDFRQAAAWFASAAEHRVEGKDGVADEYHEDAQRPHESARQVGELLDPDALVFD</sequence>
<evidence type="ECO:0000256" key="5">
    <source>
        <dbReference type="ARBA" id="ARBA00023157"/>
    </source>
</evidence>
<dbReference type="EC" id="1.11.1.24" evidence="1"/>
<proteinExistence type="inferred from homology"/>
<dbReference type="InterPro" id="IPR050924">
    <property type="entry name" value="Peroxiredoxin_BCP/PrxQ"/>
</dbReference>
<comment type="catalytic activity">
    <reaction evidence="9">
        <text>a hydroperoxide + [thioredoxin]-dithiol = an alcohol + [thioredoxin]-disulfide + H2O</text>
        <dbReference type="Rhea" id="RHEA:62620"/>
        <dbReference type="Rhea" id="RHEA-COMP:10698"/>
        <dbReference type="Rhea" id="RHEA-COMP:10700"/>
        <dbReference type="ChEBI" id="CHEBI:15377"/>
        <dbReference type="ChEBI" id="CHEBI:29950"/>
        <dbReference type="ChEBI" id="CHEBI:30879"/>
        <dbReference type="ChEBI" id="CHEBI:35924"/>
        <dbReference type="ChEBI" id="CHEBI:50058"/>
        <dbReference type="EC" id="1.11.1.24"/>
    </reaction>
</comment>
<name>A0ABD5VAY0_9EURY</name>
<organism evidence="11 12">
    <name type="scientific">Halorubellus litoreus</name>
    <dbReference type="NCBI Taxonomy" id="755308"/>
    <lineage>
        <taxon>Archaea</taxon>
        <taxon>Methanobacteriati</taxon>
        <taxon>Methanobacteriota</taxon>
        <taxon>Stenosarchaea group</taxon>
        <taxon>Halobacteria</taxon>
        <taxon>Halobacteriales</taxon>
        <taxon>Halorubellaceae</taxon>
        <taxon>Halorubellus</taxon>
    </lineage>
</organism>
<evidence type="ECO:0000313" key="12">
    <source>
        <dbReference type="Proteomes" id="UP001596395"/>
    </source>
</evidence>
<gene>
    <name evidence="11" type="ORF">ACFQGB_03975</name>
</gene>
<evidence type="ECO:0000256" key="8">
    <source>
        <dbReference type="ARBA" id="ARBA00038489"/>
    </source>
</evidence>
<feature type="domain" description="Thioredoxin" evidence="10">
    <location>
        <begin position="2"/>
        <end position="159"/>
    </location>
</feature>
<keyword evidence="3" id="KW-0049">Antioxidant</keyword>
<dbReference type="PANTHER" id="PTHR42801:SF22">
    <property type="entry name" value="PEROXIREDOXIN SLL0755-RELATED"/>
    <property type="match status" value="1"/>
</dbReference>
<evidence type="ECO:0000256" key="1">
    <source>
        <dbReference type="ARBA" id="ARBA00013017"/>
    </source>
</evidence>
<evidence type="ECO:0000256" key="3">
    <source>
        <dbReference type="ARBA" id="ARBA00022862"/>
    </source>
</evidence>
<comment type="caution">
    <text evidence="11">The sequence shown here is derived from an EMBL/GenBank/DDBJ whole genome shotgun (WGS) entry which is preliminary data.</text>
</comment>
<keyword evidence="2" id="KW-0575">Peroxidase</keyword>
<dbReference type="RefSeq" id="WP_336349012.1">
    <property type="nucleotide sequence ID" value="NZ_JAZAQL010000001.1"/>
</dbReference>
<keyword evidence="6" id="KW-0676">Redox-active center</keyword>
<comment type="similarity">
    <text evidence="8">Belongs to the peroxiredoxin family. BCP/PrxQ subfamily.</text>
</comment>
<dbReference type="AlphaFoldDB" id="A0ABD5VAY0"/>
<reference evidence="11 12" key="1">
    <citation type="journal article" date="2019" name="Int. J. Syst. Evol. Microbiol.">
        <title>The Global Catalogue of Microorganisms (GCM) 10K type strain sequencing project: providing services to taxonomists for standard genome sequencing and annotation.</title>
        <authorList>
            <consortium name="The Broad Institute Genomics Platform"/>
            <consortium name="The Broad Institute Genome Sequencing Center for Infectious Disease"/>
            <person name="Wu L."/>
            <person name="Ma J."/>
        </authorList>
    </citation>
    <scope>NUCLEOTIDE SEQUENCE [LARGE SCALE GENOMIC DNA]</scope>
    <source>
        <strain evidence="11 12">GX26</strain>
    </source>
</reference>
<dbReference type="PROSITE" id="PS51352">
    <property type="entry name" value="THIOREDOXIN_2"/>
    <property type="match status" value="1"/>
</dbReference>
<evidence type="ECO:0000256" key="6">
    <source>
        <dbReference type="ARBA" id="ARBA00023284"/>
    </source>
</evidence>
<keyword evidence="5" id="KW-1015">Disulfide bond</keyword>
<dbReference type="Proteomes" id="UP001596395">
    <property type="component" value="Unassembled WGS sequence"/>
</dbReference>
<keyword evidence="4" id="KW-0560">Oxidoreductase</keyword>
<evidence type="ECO:0000256" key="7">
    <source>
        <dbReference type="ARBA" id="ARBA00032824"/>
    </source>
</evidence>
<dbReference type="EMBL" id="JBHSXN010000001">
    <property type="protein sequence ID" value="MFC6952013.1"/>
    <property type="molecule type" value="Genomic_DNA"/>
</dbReference>
<accession>A0ABD5VAY0</accession>
<dbReference type="SUPFAM" id="SSF52833">
    <property type="entry name" value="Thioredoxin-like"/>
    <property type="match status" value="1"/>
</dbReference>
<evidence type="ECO:0000313" key="11">
    <source>
        <dbReference type="EMBL" id="MFC6952013.1"/>
    </source>
</evidence>
<evidence type="ECO:0000256" key="4">
    <source>
        <dbReference type="ARBA" id="ARBA00023002"/>
    </source>
</evidence>
<evidence type="ECO:0000259" key="10">
    <source>
        <dbReference type="PROSITE" id="PS51352"/>
    </source>
</evidence>